<feature type="transmembrane region" description="Helical" evidence="1">
    <location>
        <begin position="61"/>
        <end position="82"/>
    </location>
</feature>
<comment type="caution">
    <text evidence="2">The sequence shown here is derived from an EMBL/GenBank/DDBJ whole genome shotgun (WGS) entry which is preliminary data.</text>
</comment>
<dbReference type="EMBL" id="JAGGKC010000016">
    <property type="protein sequence ID" value="MBP1919587.1"/>
    <property type="molecule type" value="Genomic_DNA"/>
</dbReference>
<sequence>MDWSSLINIFLISIAIYMLYTVLNKYFLSKLSINKWIVLGLAVLFLFVGMAMPALTSNLLLQYVPTTIFVFFFLWFADLAGLGGKRPVDSKKHVIKPKAKPNRAKYADKEFFESTKKKKK</sequence>
<reference evidence="2 3" key="1">
    <citation type="submission" date="2021-03" db="EMBL/GenBank/DDBJ databases">
        <title>Genomic Encyclopedia of Type Strains, Phase IV (KMG-IV): sequencing the most valuable type-strain genomes for metagenomic binning, comparative biology and taxonomic classification.</title>
        <authorList>
            <person name="Goeker M."/>
        </authorList>
    </citation>
    <scope>NUCLEOTIDE SEQUENCE [LARGE SCALE GENOMIC DNA]</scope>
    <source>
        <strain evidence="2 3">DSM 6139</strain>
    </source>
</reference>
<feature type="transmembrane region" description="Helical" evidence="1">
    <location>
        <begin position="6"/>
        <end position="24"/>
    </location>
</feature>
<evidence type="ECO:0000313" key="2">
    <source>
        <dbReference type="EMBL" id="MBP1919587.1"/>
    </source>
</evidence>
<feature type="transmembrane region" description="Helical" evidence="1">
    <location>
        <begin position="36"/>
        <end position="55"/>
    </location>
</feature>
<keyword evidence="3" id="KW-1185">Reference proteome</keyword>
<evidence type="ECO:0000256" key="1">
    <source>
        <dbReference type="SAM" id="Phobius"/>
    </source>
</evidence>
<name>A0ABS4G4U8_9CLOT</name>
<keyword evidence="1" id="KW-0472">Membrane</keyword>
<protein>
    <submittedName>
        <fullName evidence="2">CDP-diglyceride synthetase</fullName>
    </submittedName>
</protein>
<keyword evidence="1" id="KW-1133">Transmembrane helix</keyword>
<organism evidence="2 3">
    <name type="scientific">Youngiibacter multivorans</name>
    <dbReference type="NCBI Taxonomy" id="937251"/>
    <lineage>
        <taxon>Bacteria</taxon>
        <taxon>Bacillati</taxon>
        <taxon>Bacillota</taxon>
        <taxon>Clostridia</taxon>
        <taxon>Eubacteriales</taxon>
        <taxon>Clostridiaceae</taxon>
        <taxon>Youngiibacter</taxon>
    </lineage>
</organism>
<evidence type="ECO:0000313" key="3">
    <source>
        <dbReference type="Proteomes" id="UP001519271"/>
    </source>
</evidence>
<proteinExistence type="predicted"/>
<accession>A0ABS4G4U8</accession>
<dbReference type="Proteomes" id="UP001519271">
    <property type="component" value="Unassembled WGS sequence"/>
</dbReference>
<dbReference type="RefSeq" id="WP_209459782.1">
    <property type="nucleotide sequence ID" value="NZ_JAGGKC010000016.1"/>
</dbReference>
<gene>
    <name evidence="2" type="ORF">J2Z34_002076</name>
</gene>
<keyword evidence="1" id="KW-0812">Transmembrane</keyword>